<sequence>MDEQSLHWDDLQTVLAIAQAGSLSAAARRLSVSHATVFRRLAKIEQRLEVVLFERLRTGYCPTPAGEDLARTAARIAQEVDAATRRVVGRDQRLSGVIRVTTTDTLLHGLLSAVFADFQRQYPDVVLEIVVSNQLHDLAARDADVAIRPSNTPPDTLIGRRVATLCQAIYVAAQGSMAADTAPATDWAWVDQGLRPDDAQLAAWMKHHADQVRYRCDSLLGRRDAVHQGLGAAILPCYLGEADPGLTRLGKSLDELSVDLWLLVHQDLRRVARIRAFLDFVTDALRRLL</sequence>
<dbReference type="InterPro" id="IPR000847">
    <property type="entry name" value="LysR_HTH_N"/>
</dbReference>
<evidence type="ECO:0000256" key="1">
    <source>
        <dbReference type="ARBA" id="ARBA00009437"/>
    </source>
</evidence>
<evidence type="ECO:0000313" key="8">
    <source>
        <dbReference type="Proteomes" id="UP000184123"/>
    </source>
</evidence>
<evidence type="ECO:0000313" key="9">
    <source>
        <dbReference type="Proteomes" id="UP000321726"/>
    </source>
</evidence>
<dbReference type="Pfam" id="PF03466">
    <property type="entry name" value="LysR_substrate"/>
    <property type="match status" value="1"/>
</dbReference>
<dbReference type="GO" id="GO:0003700">
    <property type="term" value="F:DNA-binding transcription factor activity"/>
    <property type="evidence" value="ECO:0007669"/>
    <property type="project" value="InterPro"/>
</dbReference>
<dbReference type="SUPFAM" id="SSF46785">
    <property type="entry name" value="Winged helix' DNA-binding domain"/>
    <property type="match status" value="1"/>
</dbReference>
<dbReference type="Pfam" id="PF00126">
    <property type="entry name" value="HTH_1"/>
    <property type="match status" value="1"/>
</dbReference>
<dbReference type="PROSITE" id="PS50931">
    <property type="entry name" value="HTH_LYSR"/>
    <property type="match status" value="1"/>
</dbReference>
<evidence type="ECO:0000256" key="3">
    <source>
        <dbReference type="ARBA" id="ARBA00023125"/>
    </source>
</evidence>
<dbReference type="SUPFAM" id="SSF53850">
    <property type="entry name" value="Periplasmic binding protein-like II"/>
    <property type="match status" value="1"/>
</dbReference>
<comment type="similarity">
    <text evidence="1">Belongs to the LysR transcriptional regulatory family.</text>
</comment>
<dbReference type="RefSeq" id="WP_073434492.1">
    <property type="nucleotide sequence ID" value="NZ_BJXU01000029.1"/>
</dbReference>
<keyword evidence="9" id="KW-1185">Reference proteome</keyword>
<dbReference type="EMBL" id="BJXU01000029">
    <property type="protein sequence ID" value="GEN22853.1"/>
    <property type="molecule type" value="Genomic_DNA"/>
</dbReference>
<keyword evidence="2" id="KW-0805">Transcription regulation</keyword>
<name>A0A1M7E3Y2_9GAMM</name>
<protein>
    <submittedName>
        <fullName evidence="7">DNA-binding transcriptional regulator, LysR family</fullName>
    </submittedName>
    <submittedName>
        <fullName evidence="6">LysR family transcriptional regulator</fullName>
    </submittedName>
</protein>
<dbReference type="Gene3D" id="3.40.190.290">
    <property type="match status" value="1"/>
</dbReference>
<keyword evidence="4" id="KW-0804">Transcription</keyword>
<dbReference type="OrthoDB" id="570111at2"/>
<dbReference type="AlphaFoldDB" id="A0A1M7E3Y2"/>
<evidence type="ECO:0000256" key="2">
    <source>
        <dbReference type="ARBA" id="ARBA00023015"/>
    </source>
</evidence>
<dbReference type="InterPro" id="IPR058163">
    <property type="entry name" value="LysR-type_TF_proteobact-type"/>
</dbReference>
<dbReference type="PANTHER" id="PTHR30537">
    <property type="entry name" value="HTH-TYPE TRANSCRIPTIONAL REGULATOR"/>
    <property type="match status" value="1"/>
</dbReference>
<proteinExistence type="inferred from homology"/>
<dbReference type="EMBL" id="FRCA01000003">
    <property type="protein sequence ID" value="SHL86386.1"/>
    <property type="molecule type" value="Genomic_DNA"/>
</dbReference>
<dbReference type="PANTHER" id="PTHR30537:SF3">
    <property type="entry name" value="TRANSCRIPTIONAL REGULATORY PROTEIN"/>
    <property type="match status" value="1"/>
</dbReference>
<dbReference type="InterPro" id="IPR005119">
    <property type="entry name" value="LysR_subst-bd"/>
</dbReference>
<evidence type="ECO:0000259" key="5">
    <source>
        <dbReference type="PROSITE" id="PS50931"/>
    </source>
</evidence>
<organism evidence="7 8">
    <name type="scientific">Halomonas cupida</name>
    <dbReference type="NCBI Taxonomy" id="44933"/>
    <lineage>
        <taxon>Bacteria</taxon>
        <taxon>Pseudomonadati</taxon>
        <taxon>Pseudomonadota</taxon>
        <taxon>Gammaproteobacteria</taxon>
        <taxon>Oceanospirillales</taxon>
        <taxon>Halomonadaceae</taxon>
        <taxon>Halomonas</taxon>
    </lineage>
</organism>
<dbReference type="GO" id="GO:0006351">
    <property type="term" value="P:DNA-templated transcription"/>
    <property type="evidence" value="ECO:0007669"/>
    <property type="project" value="TreeGrafter"/>
</dbReference>
<reference evidence="7 8" key="1">
    <citation type="submission" date="2016-11" db="EMBL/GenBank/DDBJ databases">
        <authorList>
            <person name="Jaros S."/>
            <person name="Januszkiewicz K."/>
            <person name="Wedrychowicz H."/>
        </authorList>
    </citation>
    <scope>NUCLEOTIDE SEQUENCE [LARGE SCALE GENOMIC DNA]</scope>
    <source>
        <strain evidence="7 8">DSM 4740</strain>
    </source>
</reference>
<dbReference type="GO" id="GO:0043565">
    <property type="term" value="F:sequence-specific DNA binding"/>
    <property type="evidence" value="ECO:0007669"/>
    <property type="project" value="TreeGrafter"/>
</dbReference>
<reference evidence="6 9" key="2">
    <citation type="submission" date="2019-07" db="EMBL/GenBank/DDBJ databases">
        <title>Whole genome shotgun sequence of Halomonas cupida NBRC 102219.</title>
        <authorList>
            <person name="Hosoyama A."/>
            <person name="Uohara A."/>
            <person name="Ohji S."/>
            <person name="Ichikawa N."/>
        </authorList>
    </citation>
    <scope>NUCLEOTIDE SEQUENCE [LARGE SCALE GENOMIC DNA]</scope>
    <source>
        <strain evidence="6 9">NBRC 102219</strain>
    </source>
</reference>
<dbReference type="InterPro" id="IPR036390">
    <property type="entry name" value="WH_DNA-bd_sf"/>
</dbReference>
<gene>
    <name evidence="6" type="ORF">HCU01_08020</name>
    <name evidence="7" type="ORF">SAMN05660971_01607</name>
</gene>
<evidence type="ECO:0000313" key="6">
    <source>
        <dbReference type="EMBL" id="GEN22853.1"/>
    </source>
</evidence>
<accession>A0A1M7E3Y2</accession>
<evidence type="ECO:0000313" key="7">
    <source>
        <dbReference type="EMBL" id="SHL86386.1"/>
    </source>
</evidence>
<feature type="domain" description="HTH lysR-type" evidence="5">
    <location>
        <begin position="6"/>
        <end position="63"/>
    </location>
</feature>
<keyword evidence="3 7" id="KW-0238">DNA-binding</keyword>
<evidence type="ECO:0000256" key="4">
    <source>
        <dbReference type="ARBA" id="ARBA00023163"/>
    </source>
</evidence>
<dbReference type="Proteomes" id="UP000321726">
    <property type="component" value="Unassembled WGS sequence"/>
</dbReference>
<dbReference type="Proteomes" id="UP000184123">
    <property type="component" value="Unassembled WGS sequence"/>
</dbReference>
<dbReference type="InterPro" id="IPR036388">
    <property type="entry name" value="WH-like_DNA-bd_sf"/>
</dbReference>
<dbReference type="STRING" id="44933.SAMN05660971_01607"/>
<dbReference type="Gene3D" id="1.10.10.10">
    <property type="entry name" value="Winged helix-like DNA-binding domain superfamily/Winged helix DNA-binding domain"/>
    <property type="match status" value="1"/>
</dbReference>